<feature type="signal peptide" evidence="1">
    <location>
        <begin position="1"/>
        <end position="23"/>
    </location>
</feature>
<feature type="chain" id="PRO_5031381610" evidence="1">
    <location>
        <begin position="24"/>
        <end position="296"/>
    </location>
</feature>
<organism evidence="2">
    <name type="scientific">Aureoumbra lagunensis</name>
    <dbReference type="NCBI Taxonomy" id="44058"/>
    <lineage>
        <taxon>Eukaryota</taxon>
        <taxon>Sar</taxon>
        <taxon>Stramenopiles</taxon>
        <taxon>Ochrophyta</taxon>
        <taxon>Pelagophyceae</taxon>
        <taxon>Pelagomonadales</taxon>
        <taxon>Aureoumbra</taxon>
    </lineage>
</organism>
<reference evidence="2" key="1">
    <citation type="submission" date="2021-01" db="EMBL/GenBank/DDBJ databases">
        <authorList>
            <person name="Corre E."/>
            <person name="Pelletier E."/>
            <person name="Niang G."/>
            <person name="Scheremetjew M."/>
            <person name="Finn R."/>
            <person name="Kale V."/>
            <person name="Holt S."/>
            <person name="Cochrane G."/>
            <person name="Meng A."/>
            <person name="Brown T."/>
            <person name="Cohen L."/>
        </authorList>
    </citation>
    <scope>NUCLEOTIDE SEQUENCE</scope>
    <source>
        <strain evidence="2">CCMP1510</strain>
    </source>
</reference>
<sequence>MNKFKSKYMMMIFFLIMVVLVKGRNCPGGASLRKFSQNIFLKHGGEDQHLDCFTVAEELAERFAAEDAVELVNAVAQASVPLIDFGERLGSAVKAVLTLYEQITVNEEDTSKRSDARHQLVHDLANALSAAHADHLVTLRQAAVDDLTNKLQALDLHEKVDDAERIRAWATVATDVEIAFRTKIDEATPPQFLPLFSASLEDALETLRDDFRNIFEEFELSRPLDLDDLDDDIEDKASDDNNEHPVRSAAKLLASSPRFLRAAGFILNVLQARAAIRAAKNAANMRDETIPKLPLF</sequence>
<proteinExistence type="predicted"/>
<evidence type="ECO:0000256" key="1">
    <source>
        <dbReference type="SAM" id="SignalP"/>
    </source>
</evidence>
<keyword evidence="1" id="KW-0732">Signal</keyword>
<gene>
    <name evidence="2" type="ORF">ALAG00032_LOCUS11819</name>
</gene>
<evidence type="ECO:0000313" key="2">
    <source>
        <dbReference type="EMBL" id="CAE0371038.1"/>
    </source>
</evidence>
<dbReference type="AlphaFoldDB" id="A0A7S3K0M9"/>
<dbReference type="EMBL" id="HBIJ01017854">
    <property type="protein sequence ID" value="CAE0371038.1"/>
    <property type="molecule type" value="Transcribed_RNA"/>
</dbReference>
<accession>A0A7S3K0M9</accession>
<protein>
    <submittedName>
        <fullName evidence="2">Uncharacterized protein</fullName>
    </submittedName>
</protein>
<name>A0A7S3K0M9_9STRA</name>